<dbReference type="InterPro" id="IPR004509">
    <property type="entry name" value="Competence_ComEA_HhH"/>
</dbReference>
<dbReference type="KEGG" id="mya:MORIYA_0090"/>
<dbReference type="GO" id="GO:0003677">
    <property type="term" value="F:DNA binding"/>
    <property type="evidence" value="ECO:0007669"/>
    <property type="project" value="InterPro"/>
</dbReference>
<gene>
    <name evidence="3" type="ORF">MORIYA_0090</name>
</gene>
<sequence>MLKKMNRLALYIAVTAPLLLLSQANAEQAAISELTSINLDAIATTETTAFDLSHSTTSADALFMPLNINTATKLELTALPGIGTYKAAQIIQWRDHNGEFVTTTDLVNVKGIGKATITKLAGRITVTDL</sequence>
<dbReference type="PANTHER" id="PTHR21180">
    <property type="entry name" value="ENDONUCLEASE/EXONUCLEASE/PHOSPHATASE FAMILY DOMAIN-CONTAINING PROTEIN 1"/>
    <property type="match status" value="1"/>
</dbReference>
<dbReference type="Gene3D" id="1.10.150.280">
    <property type="entry name" value="AF1531-like domain"/>
    <property type="match status" value="1"/>
</dbReference>
<dbReference type="InterPro" id="IPR003583">
    <property type="entry name" value="Hlx-hairpin-Hlx_DNA-bd_motif"/>
</dbReference>
<evidence type="ECO:0000313" key="4">
    <source>
        <dbReference type="Proteomes" id="UP000250163"/>
    </source>
</evidence>
<dbReference type="SUPFAM" id="SSF47781">
    <property type="entry name" value="RuvA domain 2-like"/>
    <property type="match status" value="1"/>
</dbReference>
<accession>A0A330LL88</accession>
<dbReference type="Pfam" id="PF12836">
    <property type="entry name" value="HHH_3"/>
    <property type="match status" value="1"/>
</dbReference>
<keyword evidence="1" id="KW-0732">Signal</keyword>
<reference evidence="4" key="1">
    <citation type="submission" date="2018-05" db="EMBL/GenBank/DDBJ databases">
        <authorList>
            <person name="Cea G.-C."/>
            <person name="William W."/>
        </authorList>
    </citation>
    <scope>NUCLEOTIDE SEQUENCE [LARGE SCALE GENOMIC DNA]</scope>
    <source>
        <strain evidence="4">DB21MT 5</strain>
    </source>
</reference>
<dbReference type="GO" id="GO:0015627">
    <property type="term" value="C:type II protein secretion system complex"/>
    <property type="evidence" value="ECO:0007669"/>
    <property type="project" value="TreeGrafter"/>
</dbReference>
<keyword evidence="4" id="KW-1185">Reference proteome</keyword>
<dbReference type="RefSeq" id="WP_112711746.1">
    <property type="nucleotide sequence ID" value="NZ_LS483250.1"/>
</dbReference>
<feature type="chain" id="PRO_5016435052" evidence="1">
    <location>
        <begin position="27"/>
        <end position="129"/>
    </location>
</feature>
<feature type="signal peptide" evidence="1">
    <location>
        <begin position="1"/>
        <end position="26"/>
    </location>
</feature>
<evidence type="ECO:0000259" key="2">
    <source>
        <dbReference type="SMART" id="SM00278"/>
    </source>
</evidence>
<organism evidence="3 4">
    <name type="scientific">Moritella yayanosii</name>
    <dbReference type="NCBI Taxonomy" id="69539"/>
    <lineage>
        <taxon>Bacteria</taxon>
        <taxon>Pseudomonadati</taxon>
        <taxon>Pseudomonadota</taxon>
        <taxon>Gammaproteobacteria</taxon>
        <taxon>Alteromonadales</taxon>
        <taxon>Moritellaceae</taxon>
        <taxon>Moritella</taxon>
    </lineage>
</organism>
<proteinExistence type="predicted"/>
<dbReference type="SMART" id="SM00278">
    <property type="entry name" value="HhH1"/>
    <property type="match status" value="2"/>
</dbReference>
<dbReference type="EMBL" id="LS483250">
    <property type="protein sequence ID" value="SQD76568.1"/>
    <property type="molecule type" value="Genomic_DNA"/>
</dbReference>
<dbReference type="Proteomes" id="UP000250163">
    <property type="component" value="Chromosome MORIYA"/>
</dbReference>
<feature type="domain" description="Helix-hairpin-helix DNA-binding motif class 1" evidence="2">
    <location>
        <begin position="74"/>
        <end position="93"/>
    </location>
</feature>
<dbReference type="OrthoDB" id="7510573at2"/>
<dbReference type="AlphaFoldDB" id="A0A330LL88"/>
<name>A0A330LL88_9GAMM</name>
<dbReference type="NCBIfam" id="TIGR00426">
    <property type="entry name" value="competence protein ComEA helix-hairpin-helix repeat region"/>
    <property type="match status" value="1"/>
</dbReference>
<protein>
    <submittedName>
        <fullName evidence="3">ComEA</fullName>
    </submittedName>
</protein>
<evidence type="ECO:0000256" key="1">
    <source>
        <dbReference type="SAM" id="SignalP"/>
    </source>
</evidence>
<dbReference type="InterPro" id="IPR010994">
    <property type="entry name" value="RuvA_2-like"/>
</dbReference>
<dbReference type="PANTHER" id="PTHR21180:SF32">
    <property type="entry name" value="ENDONUCLEASE_EXONUCLEASE_PHOSPHATASE FAMILY DOMAIN-CONTAINING PROTEIN 1"/>
    <property type="match status" value="1"/>
</dbReference>
<evidence type="ECO:0000313" key="3">
    <source>
        <dbReference type="EMBL" id="SQD76568.1"/>
    </source>
</evidence>
<dbReference type="InterPro" id="IPR051675">
    <property type="entry name" value="Endo/Exo/Phosphatase_dom_1"/>
</dbReference>
<dbReference type="GO" id="GO:0015628">
    <property type="term" value="P:protein secretion by the type II secretion system"/>
    <property type="evidence" value="ECO:0007669"/>
    <property type="project" value="TreeGrafter"/>
</dbReference>
<dbReference type="GO" id="GO:0006281">
    <property type="term" value="P:DNA repair"/>
    <property type="evidence" value="ECO:0007669"/>
    <property type="project" value="InterPro"/>
</dbReference>
<feature type="domain" description="Helix-hairpin-helix DNA-binding motif class 1" evidence="2">
    <location>
        <begin position="104"/>
        <end position="123"/>
    </location>
</feature>